<name>A0A1I1RHA3_9ACTN</name>
<evidence type="ECO:0000313" key="2">
    <source>
        <dbReference type="Proteomes" id="UP000199207"/>
    </source>
</evidence>
<evidence type="ECO:0000313" key="1">
    <source>
        <dbReference type="EMBL" id="SFD33542.1"/>
    </source>
</evidence>
<gene>
    <name evidence="1" type="ORF">SAMN05421773_11392</name>
</gene>
<proteinExistence type="predicted"/>
<dbReference type="InterPro" id="IPR046828">
    <property type="entry name" value="RepSA"/>
</dbReference>
<dbReference type="AlphaFoldDB" id="A0A1I1RHA3"/>
<sequence>MALNGWRTDADAGTGEVLSHYDTASEPGERLLVRCGNRRRAVCEPCSWLHAGDTWQLVRAGLLGGKGVPDQVRSAPRLFVTLTAPSFGAVHRSGQPRPGGRHRADLGRCRHGRLLVCPGDHGGDDPLIGQPVCGECYDYAGHVLWNASVGRLWKAFTDNLWARLAAALGMSRSALRQAARVSYAKVAEYQRRGAVHLHAVVRLDGAGGPGSAAPAGADAALLADCVRGAAAAVALSGPECAALGERILRWGDQIDVREIGDGCGDDADAVASYVAKYVTKSGGGTTAAGGWAGLARPVTGPEMIKALPVSAHVRALLGTCWRLGALPELAGLRLRAWAHQLGFRGHVLTKSRVFSTTYRALRSERAAHVQGRRPWGSAVITVQHWRYAGSGHSPGAALLAAGIAADLARNREVVREEFGRGPHG</sequence>
<reference evidence="1 2" key="1">
    <citation type="submission" date="2016-10" db="EMBL/GenBank/DDBJ databases">
        <authorList>
            <person name="de Groot N.N."/>
        </authorList>
    </citation>
    <scope>NUCLEOTIDE SEQUENCE [LARGE SCALE GENOMIC DNA]</scope>
    <source>
        <strain evidence="1 2">CGMCC 4.5739</strain>
    </source>
</reference>
<dbReference type="EMBL" id="FOLM01000013">
    <property type="protein sequence ID" value="SFD33542.1"/>
    <property type="molecule type" value="Genomic_DNA"/>
</dbReference>
<keyword evidence="2" id="KW-1185">Reference proteome</keyword>
<dbReference type="Pfam" id="PF20199">
    <property type="entry name" value="RepSA"/>
    <property type="match status" value="1"/>
</dbReference>
<dbReference type="STRING" id="910347.SAMN05421773_11392"/>
<evidence type="ECO:0008006" key="3">
    <source>
        <dbReference type="Google" id="ProtNLM"/>
    </source>
</evidence>
<protein>
    <recommendedName>
        <fullName evidence="3">Replication initiation protein</fullName>
    </recommendedName>
</protein>
<dbReference type="Proteomes" id="UP000199207">
    <property type="component" value="Unassembled WGS sequence"/>
</dbReference>
<accession>A0A1I1RHA3</accession>
<organism evidence="1 2">
    <name type="scientific">Streptomyces aidingensis</name>
    <dbReference type="NCBI Taxonomy" id="910347"/>
    <lineage>
        <taxon>Bacteria</taxon>
        <taxon>Bacillati</taxon>
        <taxon>Actinomycetota</taxon>
        <taxon>Actinomycetes</taxon>
        <taxon>Kitasatosporales</taxon>
        <taxon>Streptomycetaceae</taxon>
        <taxon>Streptomyces</taxon>
    </lineage>
</organism>